<feature type="region of interest" description="Disordered" evidence="1">
    <location>
        <begin position="355"/>
        <end position="375"/>
    </location>
</feature>
<evidence type="ECO:0000313" key="3">
    <source>
        <dbReference type="Proteomes" id="UP000076580"/>
    </source>
</evidence>
<dbReference type="GeneID" id="63712830"/>
<dbReference type="AlphaFoldDB" id="A0A151GPP8"/>
<reference evidence="2 3" key="1">
    <citation type="journal article" date="2016" name="Sci. Rep.">
        <title>Insights into Adaptations to a Near-Obligate Nematode Endoparasitic Lifestyle from the Finished Genome of Drechmeria coniospora.</title>
        <authorList>
            <person name="Zhang L."/>
            <person name="Zhou Z."/>
            <person name="Guo Q."/>
            <person name="Fokkens L."/>
            <person name="Miskei M."/>
            <person name="Pocsi I."/>
            <person name="Zhang W."/>
            <person name="Chen M."/>
            <person name="Wang L."/>
            <person name="Sun Y."/>
            <person name="Donzelli B.G."/>
            <person name="Gibson D.M."/>
            <person name="Nelson D.R."/>
            <person name="Luo J.G."/>
            <person name="Rep M."/>
            <person name="Liu H."/>
            <person name="Yang S."/>
            <person name="Wang J."/>
            <person name="Krasnoff S.B."/>
            <person name="Xu Y."/>
            <person name="Molnar I."/>
            <person name="Lin M."/>
        </authorList>
    </citation>
    <scope>NUCLEOTIDE SEQUENCE [LARGE SCALE GENOMIC DNA]</scope>
    <source>
        <strain evidence="2 3">ARSEF 6962</strain>
    </source>
</reference>
<feature type="compositionally biased region" description="Basic and acidic residues" evidence="1">
    <location>
        <begin position="355"/>
        <end position="365"/>
    </location>
</feature>
<evidence type="ECO:0000313" key="2">
    <source>
        <dbReference type="EMBL" id="KYK59060.1"/>
    </source>
</evidence>
<keyword evidence="3" id="KW-1185">Reference proteome</keyword>
<dbReference type="EMBL" id="LAYC01000001">
    <property type="protein sequence ID" value="KYK59060.1"/>
    <property type="molecule type" value="Genomic_DNA"/>
</dbReference>
<name>A0A151GPP8_DRECN</name>
<organism evidence="2 3">
    <name type="scientific">Drechmeria coniospora</name>
    <name type="common">Nematophagous fungus</name>
    <name type="synonym">Meria coniospora</name>
    <dbReference type="NCBI Taxonomy" id="98403"/>
    <lineage>
        <taxon>Eukaryota</taxon>
        <taxon>Fungi</taxon>
        <taxon>Dikarya</taxon>
        <taxon>Ascomycota</taxon>
        <taxon>Pezizomycotina</taxon>
        <taxon>Sordariomycetes</taxon>
        <taxon>Hypocreomycetidae</taxon>
        <taxon>Hypocreales</taxon>
        <taxon>Ophiocordycipitaceae</taxon>
        <taxon>Drechmeria</taxon>
    </lineage>
</organism>
<proteinExistence type="predicted"/>
<dbReference type="InParanoid" id="A0A151GPP8"/>
<comment type="caution">
    <text evidence="2">The sequence shown here is derived from an EMBL/GenBank/DDBJ whole genome shotgun (WGS) entry which is preliminary data.</text>
</comment>
<accession>A0A151GPP8</accession>
<dbReference type="RefSeq" id="XP_040658412.1">
    <property type="nucleotide sequence ID" value="XM_040797529.1"/>
</dbReference>
<dbReference type="Proteomes" id="UP000076580">
    <property type="component" value="Chromosome 01"/>
</dbReference>
<evidence type="ECO:0000256" key="1">
    <source>
        <dbReference type="SAM" id="MobiDB-lite"/>
    </source>
</evidence>
<protein>
    <submittedName>
        <fullName evidence="2">Uncharacterized protein</fullName>
    </submittedName>
</protein>
<sequence length="393" mass="39934">MARIDWQNLDVTNRKGVPSLDGRILGQGVLAASTGGELVQVAQRAVGNLHEGLLGEEGLVTADEDVVKGGEAHEQIVLDDLGRVIVVEELALALVDVEGDAAEVIRLEGADDGPRVEEAAAGGVDEHGARLHLGDGVGVDDVLGRVHERAVEADDVALGEELVERPVLAHVGKGGRGKGIVGDDAAAEALHDAAGGDADPAGADDADRLAVEGAPDEAVEGEVALADAVVGAVRVAVERLDEGDGELGDGLGRVGGHVGDEQAAGVGGVEVDVVEAGAAQEDGLDGELGEGLDDGSVDGVVDEDADGVGAAGEEDGVLAQGKVVVDDFKARLRSRGLGVVKVLFVVRLGAEDGELHRGERERDGARLGSSPGWEPKVSVRRGGRMLVDAAQML</sequence>
<gene>
    <name evidence="2" type="ORF">DCS_00187</name>
</gene>